<evidence type="ECO:0000313" key="1">
    <source>
        <dbReference type="EMBL" id="KAJ3478055.1"/>
    </source>
</evidence>
<reference evidence="1" key="1">
    <citation type="submission" date="2022-07" db="EMBL/GenBank/DDBJ databases">
        <title>Genome Sequence of Lecanicillium saksenae.</title>
        <authorList>
            <person name="Buettner E."/>
        </authorList>
    </citation>
    <scope>NUCLEOTIDE SEQUENCE</scope>
    <source>
        <strain evidence="1">VT-O1</strain>
    </source>
</reference>
<name>A0ACC1QJV0_9HYPO</name>
<proteinExistence type="predicted"/>
<organism evidence="1 2">
    <name type="scientific">Lecanicillium saksenae</name>
    <dbReference type="NCBI Taxonomy" id="468837"/>
    <lineage>
        <taxon>Eukaryota</taxon>
        <taxon>Fungi</taxon>
        <taxon>Dikarya</taxon>
        <taxon>Ascomycota</taxon>
        <taxon>Pezizomycotina</taxon>
        <taxon>Sordariomycetes</taxon>
        <taxon>Hypocreomycetidae</taxon>
        <taxon>Hypocreales</taxon>
        <taxon>Cordycipitaceae</taxon>
        <taxon>Lecanicillium</taxon>
    </lineage>
</organism>
<protein>
    <submittedName>
        <fullName evidence="1">Uncharacterized protein</fullName>
    </submittedName>
</protein>
<accession>A0ACC1QJV0</accession>
<gene>
    <name evidence="1" type="ORF">NLG97_g8677</name>
</gene>
<dbReference type="Proteomes" id="UP001148737">
    <property type="component" value="Unassembled WGS sequence"/>
</dbReference>
<keyword evidence="2" id="KW-1185">Reference proteome</keyword>
<comment type="caution">
    <text evidence="1">The sequence shown here is derived from an EMBL/GenBank/DDBJ whole genome shotgun (WGS) entry which is preliminary data.</text>
</comment>
<dbReference type="EMBL" id="JANAKD010001584">
    <property type="protein sequence ID" value="KAJ3478055.1"/>
    <property type="molecule type" value="Genomic_DNA"/>
</dbReference>
<sequence length="436" mass="48944">MVATRLESRKSLLGADPGFAEQSMQYQENYQTNQNYPDAYTQDYPNGPYAQPSLAQPTYTENAHMASDSFDHGYAAREGLTSSHAVSTHRDSFEFLKRKWPAAFMAVTALQAIICIGFEAYVFGKFQLSLGPHVGDPNAQSQYLTIPTFLTLFIFGFLYELVIVWDALRMKNTIQVIGVCIANLAMLVYTATQVDQIRNAVAVLETYHALSATITSAILWGDIKAFLIAIPAIIALTTLCMAFCSWKLYQEFAWDILKNIGADYRMKKRFLHYQIYIALLKFDFFFFLGFIIQFVVVVAKKDDPEFAVTVASIPVTIAILLAAAYFTKKENKAGMAVTLVFYVGGLVYFVFKLVRIYQPGFKHLYFAVRRSLTAFAVITILLIILTIVNGIICMRNFGCGLKPHLQSQKKVEESPDAMSFSLNDVKGAVPNRMTID</sequence>
<evidence type="ECO:0000313" key="2">
    <source>
        <dbReference type="Proteomes" id="UP001148737"/>
    </source>
</evidence>